<keyword evidence="3" id="KW-0645">Protease</keyword>
<evidence type="ECO:0000256" key="1">
    <source>
        <dbReference type="ARBA" id="ARBA00004613"/>
    </source>
</evidence>
<dbReference type="RefSeq" id="WP_206942967.1">
    <property type="nucleotide sequence ID" value="NZ_JAFLNF010000007.1"/>
</dbReference>
<name>A0A939EQN6_9HYPH</name>
<dbReference type="SMART" id="SM00235">
    <property type="entry name" value="ZnMc"/>
    <property type="match status" value="1"/>
</dbReference>
<dbReference type="PRINTS" id="PR00138">
    <property type="entry name" value="MATRIXIN"/>
</dbReference>
<evidence type="ECO:0000256" key="6">
    <source>
        <dbReference type="ARBA" id="ARBA00022801"/>
    </source>
</evidence>
<accession>A0A939EQN6</accession>
<dbReference type="Pfam" id="PF00413">
    <property type="entry name" value="Peptidase_M10"/>
    <property type="match status" value="1"/>
</dbReference>
<dbReference type="SUPFAM" id="SSF55486">
    <property type="entry name" value="Metalloproteases ('zincins'), catalytic domain"/>
    <property type="match status" value="1"/>
</dbReference>
<evidence type="ECO:0000256" key="2">
    <source>
        <dbReference type="ARBA" id="ARBA00022525"/>
    </source>
</evidence>
<sequence>MANWTGNTYIDALLLGGKWATNTLTYNLSSSGGAWSATEAAAVENALAAWSNVADLTFVEVGTSFANLVETKTFYSAQGSLGQHETTFAYSSALSSIGALTSLAGEFNTNGYGWDTSGLQVGGVGYNTLVHEIGHALGLDHTHSDSFLDPHTFPGVEGSAFSDLGDNNLNQIVYSVMSYATGEYLKPLQAGAETNGYGNVAGPMAFDIAAIQFLYGANTATAAGSDSYLVPDSNGSGTYWTSIWDTGGTDEIRYNGSSDVSISLLAATLDNSPTGGGVLSGVSGIYGGYTIANGVVIENAVGGSGNDTLAGNSANNWLDGNGGTDTGIITVNAAAATAYRFAEGLIVASAQGNDLLTDIETVQFADQSIATTSFALTASSIFSYAASNTDLIAAFGADTTALLQHLATYGLAEGRQISSFNGLEYIASYADLQRLYGMDADAAIGHYVTTGFSEGRSITFDGLEYIASYGDLIQAFGADRSAGVNHYLAGGLADGRSVTFDARLYLGSYGDLRGVFGSDEIQAVTHYISFGAAEGRSVSFDALEYIASYGDLGAVFGLDAAAGLSHFQAYGFAEGRGDLFDGLTYIASHGDLISAFGTDAAAGTRHFIIDGRGEGRDVTFNASAYLQAEGNEDLAAVFAENLEAATLHYVQYGFAEGRATGTVSGRELQLSDDSAPVALAGVAGMATPDSGFF</sequence>
<keyword evidence="7" id="KW-0862">Zinc</keyword>
<evidence type="ECO:0000256" key="7">
    <source>
        <dbReference type="ARBA" id="ARBA00022833"/>
    </source>
</evidence>
<dbReference type="AlphaFoldDB" id="A0A939EQN6"/>
<dbReference type="InterPro" id="IPR021190">
    <property type="entry name" value="Pept_M10A"/>
</dbReference>
<dbReference type="InterPro" id="IPR006026">
    <property type="entry name" value="Peptidase_Metallo"/>
</dbReference>
<keyword evidence="2" id="KW-0964">Secreted</keyword>
<evidence type="ECO:0000256" key="3">
    <source>
        <dbReference type="ARBA" id="ARBA00022670"/>
    </source>
</evidence>
<comment type="caution">
    <text evidence="9">The sequence shown here is derived from an EMBL/GenBank/DDBJ whole genome shotgun (WGS) entry which is preliminary data.</text>
</comment>
<dbReference type="Proteomes" id="UP000664779">
    <property type="component" value="Unassembled WGS sequence"/>
</dbReference>
<evidence type="ECO:0000256" key="4">
    <source>
        <dbReference type="ARBA" id="ARBA00022723"/>
    </source>
</evidence>
<dbReference type="Pfam" id="PF08548">
    <property type="entry name" value="Peptidase_M10_C"/>
    <property type="match status" value="1"/>
</dbReference>
<keyword evidence="6" id="KW-0378">Hydrolase</keyword>
<reference evidence="9" key="1">
    <citation type="submission" date="2021-03" db="EMBL/GenBank/DDBJ databases">
        <title>Roseibium sp. CAU 1637 isolated from Incheon.</title>
        <authorList>
            <person name="Kim W."/>
        </authorList>
    </citation>
    <scope>NUCLEOTIDE SEQUENCE</scope>
    <source>
        <strain evidence="9">CAU 1637</strain>
    </source>
</reference>
<evidence type="ECO:0000313" key="9">
    <source>
        <dbReference type="EMBL" id="MBO0346812.1"/>
    </source>
</evidence>
<feature type="domain" description="Peptidase metallopeptidase" evidence="8">
    <location>
        <begin position="15"/>
        <end position="176"/>
    </location>
</feature>
<dbReference type="GO" id="GO:0005509">
    <property type="term" value="F:calcium ion binding"/>
    <property type="evidence" value="ECO:0007669"/>
    <property type="project" value="InterPro"/>
</dbReference>
<dbReference type="GO" id="GO:0006508">
    <property type="term" value="P:proteolysis"/>
    <property type="evidence" value="ECO:0007669"/>
    <property type="project" value="UniProtKB-KW"/>
</dbReference>
<comment type="subcellular location">
    <subcellularLocation>
        <location evidence="1">Secreted</location>
    </subcellularLocation>
</comment>
<dbReference type="Gene3D" id="3.40.390.10">
    <property type="entry name" value="Collagenase (Catalytic Domain)"/>
    <property type="match status" value="1"/>
</dbReference>
<dbReference type="InterPro" id="IPR013858">
    <property type="entry name" value="Peptidase_M10B_C"/>
</dbReference>
<evidence type="ECO:0000313" key="10">
    <source>
        <dbReference type="Proteomes" id="UP000664779"/>
    </source>
</evidence>
<dbReference type="GO" id="GO:0031012">
    <property type="term" value="C:extracellular matrix"/>
    <property type="evidence" value="ECO:0007669"/>
    <property type="project" value="InterPro"/>
</dbReference>
<keyword evidence="4" id="KW-0479">Metal-binding</keyword>
<organism evidence="9 10">
    <name type="scientific">Roseibium limicola</name>
    <dbReference type="NCBI Taxonomy" id="2816037"/>
    <lineage>
        <taxon>Bacteria</taxon>
        <taxon>Pseudomonadati</taxon>
        <taxon>Pseudomonadota</taxon>
        <taxon>Alphaproteobacteria</taxon>
        <taxon>Hyphomicrobiales</taxon>
        <taxon>Stappiaceae</taxon>
        <taxon>Roseibium</taxon>
    </lineage>
</organism>
<dbReference type="Gene3D" id="2.150.10.10">
    <property type="entry name" value="Serralysin-like metalloprotease, C-terminal"/>
    <property type="match status" value="1"/>
</dbReference>
<keyword evidence="10" id="KW-1185">Reference proteome</keyword>
<dbReference type="InterPro" id="IPR011049">
    <property type="entry name" value="Serralysin-like_metalloprot_C"/>
</dbReference>
<evidence type="ECO:0000256" key="5">
    <source>
        <dbReference type="ARBA" id="ARBA00022737"/>
    </source>
</evidence>
<dbReference type="GO" id="GO:0008270">
    <property type="term" value="F:zinc ion binding"/>
    <property type="evidence" value="ECO:0007669"/>
    <property type="project" value="InterPro"/>
</dbReference>
<keyword evidence="5" id="KW-0677">Repeat</keyword>
<dbReference type="GO" id="GO:0005615">
    <property type="term" value="C:extracellular space"/>
    <property type="evidence" value="ECO:0007669"/>
    <property type="project" value="InterPro"/>
</dbReference>
<dbReference type="EMBL" id="JAFLNF010000007">
    <property type="protein sequence ID" value="MBO0346812.1"/>
    <property type="molecule type" value="Genomic_DNA"/>
</dbReference>
<dbReference type="InterPro" id="IPR001818">
    <property type="entry name" value="Pept_M10_metallopeptidase"/>
</dbReference>
<protein>
    <submittedName>
        <fullName evidence="9">M10 family metallopeptidase C-terminal domain-containing protein</fullName>
    </submittedName>
</protein>
<proteinExistence type="predicted"/>
<dbReference type="InterPro" id="IPR024079">
    <property type="entry name" value="MetalloPept_cat_dom_sf"/>
</dbReference>
<gene>
    <name evidence="9" type="ORF">J0X15_16415</name>
</gene>
<evidence type="ECO:0000259" key="8">
    <source>
        <dbReference type="SMART" id="SM00235"/>
    </source>
</evidence>
<dbReference type="SUPFAM" id="SSF51120">
    <property type="entry name" value="beta-Roll"/>
    <property type="match status" value="1"/>
</dbReference>
<dbReference type="GO" id="GO:0004222">
    <property type="term" value="F:metalloendopeptidase activity"/>
    <property type="evidence" value="ECO:0007669"/>
    <property type="project" value="InterPro"/>
</dbReference>